<dbReference type="HOGENOM" id="CLU_448322_0_0_1"/>
<feature type="compositionally biased region" description="Low complexity" evidence="1">
    <location>
        <begin position="420"/>
        <end position="434"/>
    </location>
</feature>
<dbReference type="PANTHER" id="PTHR28027">
    <property type="entry name" value="TRANSCRIPTIONAL REGULATOR MIT1"/>
    <property type="match status" value="1"/>
</dbReference>
<dbReference type="InterPro" id="IPR018608">
    <property type="entry name" value="Gti1/Pac2"/>
</dbReference>
<name>M3K2Y1_CANMX</name>
<evidence type="ECO:0000313" key="2">
    <source>
        <dbReference type="EMBL" id="EMG49615.1"/>
    </source>
</evidence>
<comment type="caution">
    <text evidence="2">The sequence shown here is derived from an EMBL/GenBank/DDBJ whole genome shotgun (WGS) entry which is preliminary data.</text>
</comment>
<dbReference type="GO" id="GO:0003677">
    <property type="term" value="F:DNA binding"/>
    <property type="evidence" value="ECO:0007669"/>
    <property type="project" value="TreeGrafter"/>
</dbReference>
<keyword evidence="3" id="KW-1185">Reference proteome</keyword>
<sequence length="609" mass="66318">MSSVKLVPTYNGYIHSTRDALLVIQQVLDRQLDTVMRRPQEGERNSLITSGLVFVFIEQQSGIKRWTDGISWSPSRIQGRFLVYGELDKRSLTDKDKKKKKRKYVFDEDPENLQNNKNLRLNSVINPHNNNILPDSKSSTIPITSNIPANVIPASSAYGGANDYRNSLSNGPLVSACISQDGLVKKTITLTTTTKDLHVDKKQEKQTIHLISYYAKSDIDSGKLRRPSENDLKNVQISPSLWTAVQESSLGGKTPIEDEEYYGPDLNAQPIGTPGNNYANYTKSITRTYNKYQREDENNVANNQEVPFVNPFHQHGGSYNGQSFVPVANAAYASYQPQTTNQQPQQPQQQQQQQQYGQYVPVGSMPPQAAIANGPQQQQQPDLYGNHYGPYAGPPYVQQFYQQYHFNGANANNDQYATPNNNNNVNGSVTSTNGYQSSIPNNNRKFTAPSSTTTTTTNNNNNNNNGTNRTSTGSSTTTSSSSISGPSGGMGNSWFTAPSSIGSAPNTSYIATSSGNNNPSEYDNAHNVPQYTSGNTIHPSQQQIPSLPPPPPHHHHHPHHIYGHGIAGDSNNGNGGAAPTSTTTGATLVAANEEATGASTGGGYYATSN</sequence>
<feature type="compositionally biased region" description="Low complexity" evidence="1">
    <location>
        <begin position="450"/>
        <end position="485"/>
    </location>
</feature>
<proteinExistence type="predicted"/>
<feature type="region of interest" description="Disordered" evidence="1">
    <location>
        <begin position="336"/>
        <end position="391"/>
    </location>
</feature>
<evidence type="ECO:0000313" key="3">
    <source>
        <dbReference type="Proteomes" id="UP000011777"/>
    </source>
</evidence>
<gene>
    <name evidence="2" type="ORF">G210_5583</name>
</gene>
<dbReference type="OMA" id="VFVFIEQ"/>
<dbReference type="Proteomes" id="UP000011777">
    <property type="component" value="Unassembled WGS sequence"/>
</dbReference>
<feature type="compositionally biased region" description="Low complexity" evidence="1">
    <location>
        <begin position="336"/>
        <end position="355"/>
    </location>
</feature>
<reference evidence="2 3" key="1">
    <citation type="submission" date="2013-02" db="EMBL/GenBank/DDBJ databases">
        <title>Genome sequence of Candida maltosa Xu316, a potential industrial strain for xylitol and ethanol production.</title>
        <authorList>
            <person name="Yu J."/>
            <person name="Wang Q."/>
            <person name="Geng X."/>
            <person name="Bao W."/>
            <person name="He P."/>
            <person name="Cai J."/>
        </authorList>
    </citation>
    <scope>NUCLEOTIDE SEQUENCE [LARGE SCALE GENOMIC DNA]</scope>
    <source>
        <strain evidence="3">Xu316</strain>
    </source>
</reference>
<dbReference type="OrthoDB" id="5572844at2759"/>
<protein>
    <submittedName>
        <fullName evidence="2">Uncharacterized protein</fullName>
    </submittedName>
</protein>
<dbReference type="Pfam" id="PF09729">
    <property type="entry name" value="Gti1_Pac2"/>
    <property type="match status" value="1"/>
</dbReference>
<feature type="region of interest" description="Disordered" evidence="1">
    <location>
        <begin position="411"/>
        <end position="583"/>
    </location>
</feature>
<evidence type="ECO:0000256" key="1">
    <source>
        <dbReference type="SAM" id="MobiDB-lite"/>
    </source>
</evidence>
<dbReference type="EMBL" id="AOGT01000574">
    <property type="protein sequence ID" value="EMG49615.1"/>
    <property type="molecule type" value="Genomic_DNA"/>
</dbReference>
<dbReference type="AlphaFoldDB" id="M3K2Y1"/>
<feature type="compositionally biased region" description="Polar residues" evidence="1">
    <location>
        <begin position="494"/>
        <end position="536"/>
    </location>
</feature>
<feature type="compositionally biased region" description="Polar residues" evidence="1">
    <location>
        <begin position="435"/>
        <end position="449"/>
    </location>
</feature>
<organism evidence="2 3">
    <name type="scientific">Candida maltosa (strain Xu316)</name>
    <name type="common">Yeast</name>
    <dbReference type="NCBI Taxonomy" id="1245528"/>
    <lineage>
        <taxon>Eukaryota</taxon>
        <taxon>Fungi</taxon>
        <taxon>Dikarya</taxon>
        <taxon>Ascomycota</taxon>
        <taxon>Saccharomycotina</taxon>
        <taxon>Pichiomycetes</taxon>
        <taxon>Debaryomycetaceae</taxon>
        <taxon>Candida/Lodderomyces clade</taxon>
        <taxon>Candida</taxon>
    </lineage>
</organism>
<dbReference type="eggNOG" id="KOG4476">
    <property type="taxonomic scope" value="Eukaryota"/>
</dbReference>
<feature type="compositionally biased region" description="Low complexity" evidence="1">
    <location>
        <begin position="567"/>
        <end position="583"/>
    </location>
</feature>
<accession>M3K2Y1</accession>
<dbReference type="PANTHER" id="PTHR28027:SF2">
    <property type="entry name" value="TRANSCRIPTIONAL REGULATOR MIT1"/>
    <property type="match status" value="1"/>
</dbReference>
<feature type="compositionally biased region" description="Basic residues" evidence="1">
    <location>
        <begin position="552"/>
        <end position="562"/>
    </location>
</feature>